<evidence type="ECO:0000313" key="1">
    <source>
        <dbReference type="EMBL" id="RIB09351.1"/>
    </source>
</evidence>
<name>A0A397UIM5_9GLOM</name>
<evidence type="ECO:0000313" key="2">
    <source>
        <dbReference type="Proteomes" id="UP000266673"/>
    </source>
</evidence>
<sequence>MTRLQGGKYIFKDNLGGICSTCNELGYEVFEEIEQLLKLHISNVNLQFPLWVKVYLIKPMDQGPPEGSILATIPATQLEDCLFKPSDPICIT</sequence>
<dbReference type="AlphaFoldDB" id="A0A397UIM5"/>
<keyword evidence="2" id="KW-1185">Reference proteome</keyword>
<dbReference type="STRING" id="44941.A0A397UIM5"/>
<gene>
    <name evidence="1" type="ORF">C2G38_2209182</name>
</gene>
<dbReference type="Proteomes" id="UP000266673">
    <property type="component" value="Unassembled WGS sequence"/>
</dbReference>
<reference evidence="1 2" key="1">
    <citation type="submission" date="2018-06" db="EMBL/GenBank/DDBJ databases">
        <title>Comparative genomics reveals the genomic features of Rhizophagus irregularis, R. cerebriforme, R. diaphanum and Gigaspora rosea, and their symbiotic lifestyle signature.</title>
        <authorList>
            <person name="Morin E."/>
            <person name="San Clemente H."/>
            <person name="Chen E.C.H."/>
            <person name="De La Providencia I."/>
            <person name="Hainaut M."/>
            <person name="Kuo A."/>
            <person name="Kohler A."/>
            <person name="Murat C."/>
            <person name="Tang N."/>
            <person name="Roy S."/>
            <person name="Loubradou J."/>
            <person name="Henrissat B."/>
            <person name="Grigoriev I.V."/>
            <person name="Corradi N."/>
            <person name="Roux C."/>
            <person name="Martin F.M."/>
        </authorList>
    </citation>
    <scope>NUCLEOTIDE SEQUENCE [LARGE SCALE GENOMIC DNA]</scope>
    <source>
        <strain evidence="1 2">DAOM 194757</strain>
    </source>
</reference>
<dbReference type="OrthoDB" id="2441615at2759"/>
<proteinExistence type="predicted"/>
<dbReference type="EMBL" id="QKWP01001387">
    <property type="protein sequence ID" value="RIB09351.1"/>
    <property type="molecule type" value="Genomic_DNA"/>
</dbReference>
<protein>
    <submittedName>
        <fullName evidence="1">Uncharacterized protein</fullName>
    </submittedName>
</protein>
<organism evidence="1 2">
    <name type="scientific">Gigaspora rosea</name>
    <dbReference type="NCBI Taxonomy" id="44941"/>
    <lineage>
        <taxon>Eukaryota</taxon>
        <taxon>Fungi</taxon>
        <taxon>Fungi incertae sedis</taxon>
        <taxon>Mucoromycota</taxon>
        <taxon>Glomeromycotina</taxon>
        <taxon>Glomeromycetes</taxon>
        <taxon>Diversisporales</taxon>
        <taxon>Gigasporaceae</taxon>
        <taxon>Gigaspora</taxon>
    </lineage>
</organism>
<accession>A0A397UIM5</accession>
<comment type="caution">
    <text evidence="1">The sequence shown here is derived from an EMBL/GenBank/DDBJ whole genome shotgun (WGS) entry which is preliminary data.</text>
</comment>